<feature type="transmembrane region" description="Helical" evidence="7">
    <location>
        <begin position="193"/>
        <end position="214"/>
    </location>
</feature>
<dbReference type="STRING" id="58114.SAMN05216270_101611"/>
<sequence>MLGTVDLWTYVAASALIILLPGPNSLYVLSVASRRGRRDGFKAAAAVFCGDTVIMVATAAGLASVFATSPLVYNLVRWAGVAYLAFLAFGLIRGGVKAWRAARRGDAPEAAPAPAFAANERPFARAFIASLLNPKAILFFVSFFVQFVDPAYAYPVLSYGVLFVIIQAFSMIYLTTLILAGDGLAQTFRRRRRLAAVGNGLVGAVMIGFAAKLATG</sequence>
<evidence type="ECO:0000313" key="9">
    <source>
        <dbReference type="Proteomes" id="UP000198949"/>
    </source>
</evidence>
<feature type="transmembrane region" description="Helical" evidence="7">
    <location>
        <begin position="157"/>
        <end position="181"/>
    </location>
</feature>
<keyword evidence="4 7" id="KW-0812">Transmembrane</keyword>
<comment type="similarity">
    <text evidence="2">Belongs to the Rht family.</text>
</comment>
<evidence type="ECO:0000256" key="4">
    <source>
        <dbReference type="ARBA" id="ARBA00022692"/>
    </source>
</evidence>
<gene>
    <name evidence="8" type="ORF">SAMN05216270_101611</name>
</gene>
<evidence type="ECO:0000256" key="1">
    <source>
        <dbReference type="ARBA" id="ARBA00004651"/>
    </source>
</evidence>
<evidence type="ECO:0000313" key="8">
    <source>
        <dbReference type="EMBL" id="SDD06933.1"/>
    </source>
</evidence>
<dbReference type="PANTHER" id="PTHR30086:SF15">
    <property type="entry name" value="LEUCINE EFFLUX PROTEIN"/>
    <property type="match status" value="1"/>
</dbReference>
<dbReference type="RefSeq" id="WP_091028080.1">
    <property type="nucleotide sequence ID" value="NZ_FNAD01000001.1"/>
</dbReference>
<dbReference type="GO" id="GO:0005886">
    <property type="term" value="C:plasma membrane"/>
    <property type="evidence" value="ECO:0007669"/>
    <property type="project" value="UniProtKB-SubCell"/>
</dbReference>
<accession>A0A1G6RRA7</accession>
<keyword evidence="3" id="KW-1003">Cell membrane</keyword>
<comment type="subcellular location">
    <subcellularLocation>
        <location evidence="1">Cell membrane</location>
        <topology evidence="1">Multi-pass membrane protein</topology>
    </subcellularLocation>
</comment>
<feature type="transmembrane region" description="Helical" evidence="7">
    <location>
        <begin position="75"/>
        <end position="96"/>
    </location>
</feature>
<dbReference type="Pfam" id="PF01810">
    <property type="entry name" value="LysE"/>
    <property type="match status" value="1"/>
</dbReference>
<feature type="transmembrane region" description="Helical" evidence="7">
    <location>
        <begin position="7"/>
        <end position="29"/>
    </location>
</feature>
<dbReference type="OrthoDB" id="3175972at2"/>
<dbReference type="EMBL" id="FNAD01000001">
    <property type="protein sequence ID" value="SDD06933.1"/>
    <property type="molecule type" value="Genomic_DNA"/>
</dbReference>
<dbReference type="PIRSF" id="PIRSF006324">
    <property type="entry name" value="LeuE"/>
    <property type="match status" value="1"/>
</dbReference>
<protein>
    <submittedName>
        <fullName evidence="8">Leucine efflux protein</fullName>
    </submittedName>
</protein>
<feature type="transmembrane region" description="Helical" evidence="7">
    <location>
        <begin position="126"/>
        <end position="145"/>
    </location>
</feature>
<dbReference type="PANTHER" id="PTHR30086">
    <property type="entry name" value="ARGININE EXPORTER PROTEIN ARGO"/>
    <property type="match status" value="1"/>
</dbReference>
<feature type="transmembrane region" description="Helical" evidence="7">
    <location>
        <begin position="41"/>
        <end position="63"/>
    </location>
</feature>
<dbReference type="GO" id="GO:0015820">
    <property type="term" value="P:L-leucine transport"/>
    <property type="evidence" value="ECO:0007669"/>
    <property type="project" value="TreeGrafter"/>
</dbReference>
<keyword evidence="5 7" id="KW-1133">Transmembrane helix</keyword>
<organism evidence="8 9">
    <name type="scientific">Glycomyces harbinensis</name>
    <dbReference type="NCBI Taxonomy" id="58114"/>
    <lineage>
        <taxon>Bacteria</taxon>
        <taxon>Bacillati</taxon>
        <taxon>Actinomycetota</taxon>
        <taxon>Actinomycetes</taxon>
        <taxon>Glycomycetales</taxon>
        <taxon>Glycomycetaceae</taxon>
        <taxon>Glycomyces</taxon>
    </lineage>
</organism>
<evidence type="ECO:0000256" key="5">
    <source>
        <dbReference type="ARBA" id="ARBA00022989"/>
    </source>
</evidence>
<name>A0A1G6RRA7_9ACTN</name>
<dbReference type="NCBIfam" id="NF008201">
    <property type="entry name" value="PRK10958.1"/>
    <property type="match status" value="1"/>
</dbReference>
<dbReference type="Proteomes" id="UP000198949">
    <property type="component" value="Unassembled WGS sequence"/>
</dbReference>
<dbReference type="GO" id="GO:0015190">
    <property type="term" value="F:L-leucine transmembrane transporter activity"/>
    <property type="evidence" value="ECO:0007669"/>
    <property type="project" value="TreeGrafter"/>
</dbReference>
<dbReference type="AlphaFoldDB" id="A0A1G6RRA7"/>
<evidence type="ECO:0000256" key="3">
    <source>
        <dbReference type="ARBA" id="ARBA00022475"/>
    </source>
</evidence>
<evidence type="ECO:0000256" key="2">
    <source>
        <dbReference type="ARBA" id="ARBA00007928"/>
    </source>
</evidence>
<proteinExistence type="inferred from homology"/>
<evidence type="ECO:0000256" key="6">
    <source>
        <dbReference type="ARBA" id="ARBA00023136"/>
    </source>
</evidence>
<keyword evidence="9" id="KW-1185">Reference proteome</keyword>
<reference evidence="9" key="1">
    <citation type="submission" date="2016-10" db="EMBL/GenBank/DDBJ databases">
        <authorList>
            <person name="Varghese N."/>
            <person name="Submissions S."/>
        </authorList>
    </citation>
    <scope>NUCLEOTIDE SEQUENCE [LARGE SCALE GENOMIC DNA]</scope>
    <source>
        <strain evidence="9">CGMCC 4.3516</strain>
    </source>
</reference>
<dbReference type="InterPro" id="IPR001123">
    <property type="entry name" value="LeuE-type"/>
</dbReference>
<keyword evidence="6 7" id="KW-0472">Membrane</keyword>
<evidence type="ECO:0000256" key="7">
    <source>
        <dbReference type="SAM" id="Phobius"/>
    </source>
</evidence>